<comment type="caution">
    <text evidence="1">The sequence shown here is derived from an EMBL/GenBank/DDBJ whole genome shotgun (WGS) entry which is preliminary data.</text>
</comment>
<name>A0A532V1F4_UNCT6</name>
<proteinExistence type="predicted"/>
<evidence type="ECO:0000313" key="1">
    <source>
        <dbReference type="EMBL" id="TKJ40952.1"/>
    </source>
</evidence>
<dbReference type="AlphaFoldDB" id="A0A532V1F4"/>
<protein>
    <submittedName>
        <fullName evidence="1">Uncharacterized protein</fullName>
    </submittedName>
</protein>
<gene>
    <name evidence="1" type="ORF">CEE36_08785</name>
</gene>
<reference evidence="1 2" key="1">
    <citation type="submission" date="2017-06" db="EMBL/GenBank/DDBJ databases">
        <title>Novel microbial phyla capable of carbon fixation and sulfur reduction in deep-sea sediments.</title>
        <authorList>
            <person name="Huang J."/>
            <person name="Baker B."/>
            <person name="Wang Y."/>
        </authorList>
    </citation>
    <scope>NUCLEOTIDE SEQUENCE [LARGE SCALE GENOMIC DNA]</scope>
    <source>
        <strain evidence="1">B3_TA06</strain>
    </source>
</reference>
<sequence length="61" mass="6818">MRIFEECGCCGCYHPEGFYGDCRDDANRYGPGDLMKLGEEGVGWSVIPLDLTDEQGRKETP</sequence>
<dbReference type="Proteomes" id="UP000317778">
    <property type="component" value="Unassembled WGS sequence"/>
</dbReference>
<organism evidence="1 2">
    <name type="scientific">candidate division TA06 bacterium B3_TA06</name>
    <dbReference type="NCBI Taxonomy" id="2012487"/>
    <lineage>
        <taxon>Bacteria</taxon>
        <taxon>Bacteria division TA06</taxon>
    </lineage>
</organism>
<evidence type="ECO:0000313" key="2">
    <source>
        <dbReference type="Proteomes" id="UP000317778"/>
    </source>
</evidence>
<accession>A0A532V1F4</accession>
<dbReference type="EMBL" id="NJBO01000015">
    <property type="protein sequence ID" value="TKJ40952.1"/>
    <property type="molecule type" value="Genomic_DNA"/>
</dbReference>